<keyword evidence="2" id="KW-1185">Reference proteome</keyword>
<reference evidence="1 2" key="1">
    <citation type="submission" date="2020-09" db="EMBL/GenBank/DDBJ databases">
        <title>Novel species of Mucilaginibacter isolated from a glacier on the Tibetan Plateau.</title>
        <authorList>
            <person name="Liu Q."/>
            <person name="Xin Y.-H."/>
        </authorList>
    </citation>
    <scope>NUCLEOTIDE SEQUENCE [LARGE SCALE GENOMIC DNA]</scope>
    <source>
        <strain evidence="1 2">CGMCC 1.13878</strain>
    </source>
</reference>
<dbReference type="EMBL" id="JACWMW010000002">
    <property type="protein sequence ID" value="MBD1385872.1"/>
    <property type="molecule type" value="Genomic_DNA"/>
</dbReference>
<name>A0ABR7X5M0_9SPHI</name>
<proteinExistence type="predicted"/>
<accession>A0ABR7X5M0</accession>
<comment type="caution">
    <text evidence="1">The sequence shown here is derived from an EMBL/GenBank/DDBJ whole genome shotgun (WGS) entry which is preliminary data.</text>
</comment>
<dbReference type="RefSeq" id="WP_191175723.1">
    <property type="nucleotide sequence ID" value="NZ_JACWMW010000002.1"/>
</dbReference>
<sequence>MKSLADQIREQLLKPATAVIAKPQPGKPEKKASPKELPPILFALTAYDTSNNKNMVHARFDEKTVRTMKQFKMATGIEVTRLVSFAVKNLFDTYPEFKTTIKQFIQNNEL</sequence>
<organism evidence="1 2">
    <name type="scientific">Mucilaginibacter rigui</name>
    <dbReference type="NCBI Taxonomy" id="534635"/>
    <lineage>
        <taxon>Bacteria</taxon>
        <taxon>Pseudomonadati</taxon>
        <taxon>Bacteroidota</taxon>
        <taxon>Sphingobacteriia</taxon>
        <taxon>Sphingobacteriales</taxon>
        <taxon>Sphingobacteriaceae</taxon>
        <taxon>Mucilaginibacter</taxon>
    </lineage>
</organism>
<evidence type="ECO:0000313" key="1">
    <source>
        <dbReference type="EMBL" id="MBD1385872.1"/>
    </source>
</evidence>
<evidence type="ECO:0000313" key="2">
    <source>
        <dbReference type="Proteomes" id="UP000618754"/>
    </source>
</evidence>
<dbReference type="Proteomes" id="UP000618754">
    <property type="component" value="Unassembled WGS sequence"/>
</dbReference>
<gene>
    <name evidence="1" type="ORF">IDJ75_11325</name>
</gene>
<protein>
    <submittedName>
        <fullName evidence="1">Uncharacterized protein</fullName>
    </submittedName>
</protein>